<dbReference type="Proteomes" id="UP000078335">
    <property type="component" value="Unassembled WGS sequence"/>
</dbReference>
<evidence type="ECO:0000313" key="1">
    <source>
        <dbReference type="EMBL" id="KTR41665.1"/>
    </source>
</evidence>
<dbReference type="Pfam" id="PF13419">
    <property type="entry name" value="HAD_2"/>
    <property type="match status" value="1"/>
</dbReference>
<dbReference type="InterPro" id="IPR041492">
    <property type="entry name" value="HAD_2"/>
</dbReference>
<dbReference type="SFLD" id="SFLDS00003">
    <property type="entry name" value="Haloacid_Dehalogenase"/>
    <property type="match status" value="1"/>
</dbReference>
<name>A0ABR5S8M3_9MICO</name>
<dbReference type="EMBL" id="LDRB01000013">
    <property type="protein sequence ID" value="KTR41665.1"/>
    <property type="molecule type" value="Genomic_DNA"/>
</dbReference>
<dbReference type="InterPro" id="IPR023214">
    <property type="entry name" value="HAD_sf"/>
</dbReference>
<evidence type="ECO:0000313" key="2">
    <source>
        <dbReference type="Proteomes" id="UP000078335"/>
    </source>
</evidence>
<accession>A0ABR5S8M3</accession>
<keyword evidence="2" id="KW-1185">Reference proteome</keyword>
<dbReference type="Gene3D" id="3.40.50.1000">
    <property type="entry name" value="HAD superfamily/HAD-like"/>
    <property type="match status" value="1"/>
</dbReference>
<dbReference type="RefSeq" id="WP_058728018.1">
    <property type="nucleotide sequence ID" value="NZ_LDRB01000013.1"/>
</dbReference>
<dbReference type="InterPro" id="IPR023198">
    <property type="entry name" value="PGP-like_dom2"/>
</dbReference>
<gene>
    <name evidence="1" type="ORF">NS263_04090</name>
</gene>
<dbReference type="PANTHER" id="PTHR43434:SF20">
    <property type="entry name" value="5'-NUCLEOTIDASE"/>
    <property type="match status" value="1"/>
</dbReference>
<dbReference type="SFLD" id="SFLDG01129">
    <property type="entry name" value="C1.5:_HAD__Beta-PGM__Phosphata"/>
    <property type="match status" value="1"/>
</dbReference>
<dbReference type="InterPro" id="IPR050155">
    <property type="entry name" value="HAD-like_hydrolase_sf"/>
</dbReference>
<dbReference type="Gene3D" id="1.10.150.240">
    <property type="entry name" value="Putative phosphatase, domain 2"/>
    <property type="match status" value="1"/>
</dbReference>
<dbReference type="SUPFAM" id="SSF56784">
    <property type="entry name" value="HAD-like"/>
    <property type="match status" value="1"/>
</dbReference>
<dbReference type="InterPro" id="IPR036412">
    <property type="entry name" value="HAD-like_sf"/>
</dbReference>
<sequence>MTDQFSVALFDLDGTINDSAPGIASSMSHAFEQMGATVPTPEVLLSFVGPPILESFQVGMGMDSASARHCLTLYNSHYGTHGLSPRLYAGIDEALQLLYEWPIPIATATSKPESLATAILQASGISGRFAAIVGASEDEARCTKADVIAEALARLQAAGHDVTRPVLIGDRIHDVEGAAAHGVPVIFAEWGYGSIAESEGAIATAATPSELPSLILGLSTPS</sequence>
<proteinExistence type="predicted"/>
<dbReference type="PANTHER" id="PTHR43434">
    <property type="entry name" value="PHOSPHOGLYCOLATE PHOSPHATASE"/>
    <property type="match status" value="1"/>
</dbReference>
<organism evidence="1 2">
    <name type="scientific">Curtobacterium oceanosedimentum</name>
    <dbReference type="NCBI Taxonomy" id="465820"/>
    <lineage>
        <taxon>Bacteria</taxon>
        <taxon>Bacillati</taxon>
        <taxon>Actinomycetota</taxon>
        <taxon>Actinomycetes</taxon>
        <taxon>Micrococcales</taxon>
        <taxon>Microbacteriaceae</taxon>
        <taxon>Curtobacterium</taxon>
    </lineage>
</organism>
<protein>
    <submittedName>
        <fullName evidence="1">Haloacid dehalogenase</fullName>
    </submittedName>
</protein>
<reference evidence="1 2" key="1">
    <citation type="journal article" date="2016" name="Front. Microbiol.">
        <title>Genomic Resource of Rice Seed Associated Bacteria.</title>
        <authorList>
            <person name="Midha S."/>
            <person name="Bansal K."/>
            <person name="Sharma S."/>
            <person name="Kumar N."/>
            <person name="Patil P.P."/>
            <person name="Chaudhry V."/>
            <person name="Patil P.B."/>
        </authorList>
    </citation>
    <scope>NUCLEOTIDE SEQUENCE [LARGE SCALE GENOMIC DNA]</scope>
    <source>
        <strain evidence="1 2">NS263</strain>
    </source>
</reference>
<comment type="caution">
    <text evidence="1">The sequence shown here is derived from an EMBL/GenBank/DDBJ whole genome shotgun (WGS) entry which is preliminary data.</text>
</comment>